<dbReference type="PANTHER" id="PTHR44591">
    <property type="entry name" value="STRESS RESPONSE REGULATOR PROTEIN 1"/>
    <property type="match status" value="1"/>
</dbReference>
<dbReference type="InterPro" id="IPR050595">
    <property type="entry name" value="Bact_response_regulator"/>
</dbReference>
<sequence>MKIMIVDDAVFIRKVLKGILIELGYNVVAEASTGKDAIEQASKVKPDIITLDITLPDMSGIDVLKEIKKINPAIQIIMVSALSGQEAVMQALREGAVNYITKPFSKEKIESVLKSVCESIELKKDEESKSEKKEKEVIGLQIVNSEETSEGPNLEGAITPDFEISNLDEKLPVEELAEENTKNEPFYENTNVEENRKIEKEEIHIDFKSDLQEENSKARLEDIRVFEKDEGYVLSLYFNEPVTYNFGKMKIGNGFILNVEDCKVDPNVKETIKVSDEGLREIKVEEISGNVYIAIKTDIRKFNIQENDRIIEILLQKETARLSYNPLTKLLLIEGISSRNIEVEKAENNLKINILSKESALKEEVMEINDGLVEIIEVLKTFKGFVVLVKSSKFLEFEKIEGRSSFGIRLKEANLIRKWNVFTKEDMTIVEIISSTGDAQVQMEHDKENNKLYVYFIDLEVPDELLNKRYEYEEGFIEWIEFKKDYANKAKSYMIISTPVSKVSVSKENSRILILCRSQRAFLLYDNLQTRLIFQNIKPSEIELELVEDKKLRFSILNRFVNLIKDSMVEENQFIEKVDIERVRNGYEGLIYLKKRCSFYSLLAKDKVSTDVYLTPLKAQNKINFYEYEEKDNKAILHIRGEGELNKEIKKENGVIRIEIHDAQLENISTLPVELESCCVEKIVFKEEENNKVLIDIYSFKDDFIVNNHEKGFDLEFVLDVIEIQAFENFIQFIGLNKNDFILKEVRENNQFELEIKKKGIFISTGLFKVEDSLIKSYQVYKSNGSYGIVIKTNKKSTAIISSDEERTVKIIMKKLPELVVCEVVVNSENEAYLKLSFDCELFKEPEIEQIGKGMLEVKLSKIVYDQIELTSQYYEKGIIKLIEFIPAEENLSIRTSFNRAQWEIESNLSQVLLKFEKATSKVEIDEAGVLVKYIDAEDISYRVFDENGVVILEVPSYAGDFVNTVPVIKSEKTVKFVSIEKMESGWRIYLITVLGIKYNLVKKQDEMKIEFLEEKCGLSEIAG</sequence>
<keyword evidence="1 3" id="KW-0597">Phosphoprotein</keyword>
<dbReference type="PANTHER" id="PTHR44591:SF14">
    <property type="entry name" value="PROTEIN PILG"/>
    <property type="match status" value="1"/>
</dbReference>
<accession>A0ABM7NKU2</accession>
<dbReference type="Pfam" id="PF00072">
    <property type="entry name" value="Response_reg"/>
    <property type="match status" value="1"/>
</dbReference>
<feature type="modified residue" description="4-aspartylphosphate" evidence="3">
    <location>
        <position position="52"/>
    </location>
</feature>
<gene>
    <name evidence="5" type="ORF">CaldiYA01_06740</name>
</gene>
<organism evidence="5 6">
    <name type="scientific">Caldicellulosiruptor diazotrophicus</name>
    <dbReference type="NCBI Taxonomy" id="2806205"/>
    <lineage>
        <taxon>Bacteria</taxon>
        <taxon>Bacillati</taxon>
        <taxon>Bacillota</taxon>
        <taxon>Bacillota incertae sedis</taxon>
        <taxon>Caldicellulosiruptorales</taxon>
        <taxon>Caldicellulosiruptoraceae</taxon>
        <taxon>Caldicellulosiruptor</taxon>
    </lineage>
</organism>
<dbReference type="PROSITE" id="PS50110">
    <property type="entry name" value="RESPONSE_REGULATORY"/>
    <property type="match status" value="1"/>
</dbReference>
<evidence type="ECO:0000256" key="2">
    <source>
        <dbReference type="ARBA" id="ARBA00023012"/>
    </source>
</evidence>
<keyword evidence="6" id="KW-1185">Reference proteome</keyword>
<evidence type="ECO:0000259" key="4">
    <source>
        <dbReference type="PROSITE" id="PS50110"/>
    </source>
</evidence>
<dbReference type="Proteomes" id="UP000663623">
    <property type="component" value="Chromosome"/>
</dbReference>
<evidence type="ECO:0000313" key="6">
    <source>
        <dbReference type="Proteomes" id="UP000663623"/>
    </source>
</evidence>
<reference evidence="5 6" key="1">
    <citation type="submission" date="2021-02" db="EMBL/GenBank/DDBJ databases">
        <title>Nitrogen-fixing ability and nitrogen fixation related genes of thermophilic fermentative bacteria in the genus Caldicellulosiruptor.</title>
        <authorList>
            <person name="Chen Y."/>
            <person name="Nishihara A."/>
            <person name="Haruta S."/>
        </authorList>
    </citation>
    <scope>NUCLEOTIDE SEQUENCE [LARGE SCALE GENOMIC DNA]</scope>
    <source>
        <strain evidence="5 6">YA01</strain>
    </source>
</reference>
<dbReference type="SMART" id="SM00448">
    <property type="entry name" value="REC"/>
    <property type="match status" value="1"/>
</dbReference>
<dbReference type="EMBL" id="AP024480">
    <property type="protein sequence ID" value="BCS80714.1"/>
    <property type="molecule type" value="Genomic_DNA"/>
</dbReference>
<evidence type="ECO:0000313" key="5">
    <source>
        <dbReference type="EMBL" id="BCS80714.1"/>
    </source>
</evidence>
<feature type="domain" description="Response regulatory" evidence="4">
    <location>
        <begin position="2"/>
        <end position="117"/>
    </location>
</feature>
<dbReference type="RefSeq" id="WP_207181323.1">
    <property type="nucleotide sequence ID" value="NZ_AP024480.1"/>
</dbReference>
<name>A0ABM7NKU2_9FIRM</name>
<protein>
    <recommendedName>
        <fullName evidence="4">Response regulatory domain-containing protein</fullName>
    </recommendedName>
</protein>
<evidence type="ECO:0000256" key="1">
    <source>
        <dbReference type="ARBA" id="ARBA00022553"/>
    </source>
</evidence>
<proteinExistence type="predicted"/>
<dbReference type="InterPro" id="IPR011006">
    <property type="entry name" value="CheY-like_superfamily"/>
</dbReference>
<dbReference type="SUPFAM" id="SSF52172">
    <property type="entry name" value="CheY-like"/>
    <property type="match status" value="1"/>
</dbReference>
<evidence type="ECO:0000256" key="3">
    <source>
        <dbReference type="PROSITE-ProRule" id="PRU00169"/>
    </source>
</evidence>
<keyword evidence="2" id="KW-0902">Two-component regulatory system</keyword>
<dbReference type="InterPro" id="IPR001789">
    <property type="entry name" value="Sig_transdc_resp-reg_receiver"/>
</dbReference>
<dbReference type="Gene3D" id="3.40.50.2300">
    <property type="match status" value="1"/>
</dbReference>